<gene>
    <name evidence="1" type="ORF">GZH52_13335</name>
</gene>
<dbReference type="RefSeq" id="WP_163317024.1">
    <property type="nucleotide sequence ID" value="NZ_JAAGAA010000012.1"/>
</dbReference>
<accession>A0A6B2KUS7</accession>
<dbReference type="AlphaFoldDB" id="A0A6B2KUS7"/>
<organism evidence="1 2">
    <name type="scientific">Crenobacter caeni</name>
    <dbReference type="NCBI Taxonomy" id="2705474"/>
    <lineage>
        <taxon>Bacteria</taxon>
        <taxon>Pseudomonadati</taxon>
        <taxon>Pseudomonadota</taxon>
        <taxon>Betaproteobacteria</taxon>
        <taxon>Neisseriales</taxon>
        <taxon>Neisseriaceae</taxon>
        <taxon>Crenobacter</taxon>
    </lineage>
</organism>
<comment type="caution">
    <text evidence="1">The sequence shown here is derived from an EMBL/GenBank/DDBJ whole genome shotgun (WGS) entry which is preliminary data.</text>
</comment>
<proteinExistence type="predicted"/>
<name>A0A6B2KUS7_9NEIS</name>
<sequence>MSDAITVLADEMQHRLLASTSAMEKFASVFAVAAQKQRDGVIPTDWSDAGDETIADFMAVMNTEPVGGVVFGVLLNLGFARCKDFDWHRRMQHLAEAHALVCALHREFDDQDSLRACNERYTERGARFTRDYLASIRDDGFKRGVERAKTATAKKGAAGRDMKYAKARELFFKWWDAQPAAKTDKDKIEAFRREHFKPANDGGYRWVEAEVRMSDSEFPRTARGWIKNRNK</sequence>
<protein>
    <submittedName>
        <fullName evidence="1">Uncharacterized protein</fullName>
    </submittedName>
</protein>
<dbReference type="EMBL" id="JAAGAA010000012">
    <property type="protein sequence ID" value="NDV13763.1"/>
    <property type="molecule type" value="Genomic_DNA"/>
</dbReference>
<evidence type="ECO:0000313" key="1">
    <source>
        <dbReference type="EMBL" id="NDV13763.1"/>
    </source>
</evidence>
<evidence type="ECO:0000313" key="2">
    <source>
        <dbReference type="Proteomes" id="UP000482578"/>
    </source>
</evidence>
<keyword evidence="2" id="KW-1185">Reference proteome</keyword>
<reference evidence="1 2" key="1">
    <citation type="submission" date="2020-02" db="EMBL/GenBank/DDBJ databases">
        <authorList>
            <person name="Yang Z."/>
        </authorList>
    </citation>
    <scope>NUCLEOTIDE SEQUENCE [LARGE SCALE GENOMIC DNA]</scope>
    <source>
        <strain evidence="1 2">HX-7-9</strain>
    </source>
</reference>
<dbReference type="Proteomes" id="UP000482578">
    <property type="component" value="Unassembled WGS sequence"/>
</dbReference>